<dbReference type="FunCoup" id="G3T2J8">
    <property type="interactions" value="910"/>
</dbReference>
<dbReference type="FunFam" id="3.30.50.10:FF:000006">
    <property type="entry name" value="Nuclear receptor subfamily 5 group A member"/>
    <property type="match status" value="1"/>
</dbReference>
<dbReference type="GO" id="GO:0031948">
    <property type="term" value="P:positive regulation of glucocorticoid biosynthetic process"/>
    <property type="evidence" value="ECO:0007669"/>
    <property type="project" value="Ensembl"/>
</dbReference>
<evidence type="ECO:0000256" key="10">
    <source>
        <dbReference type="ARBA" id="ARBA00023170"/>
    </source>
</evidence>
<name>G3T2J8_LOXAF</name>
<dbReference type="GO" id="GO:0007283">
    <property type="term" value="P:spermatogenesis"/>
    <property type="evidence" value="ECO:0007669"/>
    <property type="project" value="Ensembl"/>
</dbReference>
<dbReference type="CDD" id="cd07069">
    <property type="entry name" value="NR_LBD_Lrh-1"/>
    <property type="match status" value="1"/>
</dbReference>
<dbReference type="GeneTree" id="ENSGT00940000153391"/>
<evidence type="ECO:0000256" key="13">
    <source>
        <dbReference type="RuleBase" id="RU004334"/>
    </source>
</evidence>
<dbReference type="GO" id="GO:0008206">
    <property type="term" value="P:bile acid metabolic process"/>
    <property type="evidence" value="ECO:0007669"/>
    <property type="project" value="Ensembl"/>
</dbReference>
<evidence type="ECO:0000256" key="1">
    <source>
        <dbReference type="ARBA" id="ARBA00004123"/>
    </source>
</evidence>
<evidence type="ECO:0000256" key="11">
    <source>
        <dbReference type="ARBA" id="ARBA00023242"/>
    </source>
</evidence>
<dbReference type="GO" id="GO:0090425">
    <property type="term" value="P:acinar cell differentiation"/>
    <property type="evidence" value="ECO:0007669"/>
    <property type="project" value="Ensembl"/>
</dbReference>
<evidence type="ECO:0000256" key="8">
    <source>
        <dbReference type="ARBA" id="ARBA00023125"/>
    </source>
</evidence>
<dbReference type="InterPro" id="IPR001628">
    <property type="entry name" value="Znf_hrmn_rcpt"/>
</dbReference>
<dbReference type="GO" id="GO:0035019">
    <property type="term" value="P:somatic stem cell population maintenance"/>
    <property type="evidence" value="ECO:0007669"/>
    <property type="project" value="Ensembl"/>
</dbReference>
<dbReference type="GO" id="GO:0003682">
    <property type="term" value="F:chromatin binding"/>
    <property type="evidence" value="ECO:0007669"/>
    <property type="project" value="Ensembl"/>
</dbReference>
<dbReference type="STRING" id="9785.ENSLAFP00000007399"/>
<dbReference type="GO" id="GO:0004879">
    <property type="term" value="F:nuclear receptor activity"/>
    <property type="evidence" value="ECO:0007669"/>
    <property type="project" value="Ensembl"/>
</dbReference>
<dbReference type="GO" id="GO:2001051">
    <property type="term" value="P:positive regulation of tendon cell differentiation"/>
    <property type="evidence" value="ECO:0007669"/>
    <property type="project" value="Ensembl"/>
</dbReference>
<dbReference type="InterPro" id="IPR013088">
    <property type="entry name" value="Znf_NHR/GATA"/>
</dbReference>
<dbReference type="OMA" id="GHMPRNL"/>
<dbReference type="GO" id="GO:0000978">
    <property type="term" value="F:RNA polymerase II cis-regulatory region sequence-specific DNA binding"/>
    <property type="evidence" value="ECO:0007669"/>
    <property type="project" value="Ensembl"/>
</dbReference>
<dbReference type="GO" id="GO:0140001">
    <property type="term" value="P:morula formation"/>
    <property type="evidence" value="ECO:0007669"/>
    <property type="project" value="Ensembl"/>
</dbReference>
<sequence length="543" mass="61556">MSSNSDTRDLRESLKYGLTPTGAGLPDGHGPPIPARGRLVMLPKVETEALGLARSHGEQGQMPENMQVSQFKMVNYSYDEDLEELCPVCGDKVSGYHYGLLTCESCKGFFKRTVQNNKRYTCIENQNCQIDKTQRKRCPYCRFQKCLSVGMKLEAVRADRMRGGRNKFGPMYKRDRALKQQKKALIRANGLKLEAMSQVIQAMPSDLTISSAIQNIHSASKGLPLNHAALPPTDYDRSPFVTSPISMTMPPHGSLQGYQTYGHFPSRAIKSEYPDPYTSSPESLMGYSYMDGYQTSSPASIPHLILELLKCEPDEPQVQAKIMAYLQQEQANRSKHEKLSTFGLMCKMADQTLFSIVEWARSSIFFRELKVDDQMKLLQNCWSELLILDHIYRQVVHGKEGSIFLVTGQQVDYSIIASQAGATLNNLMSHAQELVAKLRSLQFDQREFVCLKFLVLFSLDSDVKNLENFQLVEGVQEQVNAALLDYTMCNYPQQTEKFGQLLLRLPEIRAISMQAEEYLYYKHLNGDVPYNNLLIEMLHAKRA</sequence>
<dbReference type="FunFam" id="1.10.565.10:FF:000011">
    <property type="entry name" value="Nuclear receptor subfamily 5, group A, member 2"/>
    <property type="match status" value="1"/>
</dbReference>
<dbReference type="InParanoid" id="G3T2J8"/>
<feature type="binding site" evidence="12">
    <location>
        <position position="518"/>
    </location>
    <ligand>
        <name>a phospholipid derivative</name>
        <dbReference type="ChEBI" id="CHEBI:16247"/>
    </ligand>
</feature>
<keyword evidence="10 13" id="KW-0675">Receptor</keyword>
<keyword evidence="17" id="KW-1185">Reference proteome</keyword>
<dbReference type="SMART" id="SM00399">
    <property type="entry name" value="ZnF_C4"/>
    <property type="match status" value="1"/>
</dbReference>
<evidence type="ECO:0000256" key="4">
    <source>
        <dbReference type="ARBA" id="ARBA00022771"/>
    </source>
</evidence>
<dbReference type="Proteomes" id="UP000007646">
    <property type="component" value="Unassembled WGS sequence"/>
</dbReference>
<evidence type="ECO:0000256" key="2">
    <source>
        <dbReference type="ARBA" id="ARBA00007536"/>
    </source>
</evidence>
<evidence type="ECO:0000259" key="15">
    <source>
        <dbReference type="PROSITE" id="PS51843"/>
    </source>
</evidence>
<dbReference type="PROSITE" id="PS00031">
    <property type="entry name" value="NUCLEAR_REC_DBD_1"/>
    <property type="match status" value="1"/>
</dbReference>
<dbReference type="GO" id="GO:0040016">
    <property type="term" value="P:embryonic cleavage"/>
    <property type="evidence" value="ECO:0007669"/>
    <property type="project" value="Ensembl"/>
</dbReference>
<dbReference type="GO" id="GO:0042632">
    <property type="term" value="P:cholesterol homeostasis"/>
    <property type="evidence" value="ECO:0007669"/>
    <property type="project" value="Ensembl"/>
</dbReference>
<dbReference type="GO" id="GO:0050728">
    <property type="term" value="P:negative regulation of inflammatory response"/>
    <property type="evidence" value="ECO:0007669"/>
    <property type="project" value="Ensembl"/>
</dbReference>
<dbReference type="GO" id="GO:0022008">
    <property type="term" value="P:neurogenesis"/>
    <property type="evidence" value="ECO:0007669"/>
    <property type="project" value="Ensembl"/>
</dbReference>
<keyword evidence="5 13" id="KW-0862">Zinc</keyword>
<evidence type="ECO:0000256" key="6">
    <source>
        <dbReference type="ARBA" id="ARBA00023015"/>
    </source>
</evidence>
<reference evidence="16 17" key="1">
    <citation type="submission" date="2009-06" db="EMBL/GenBank/DDBJ databases">
        <title>The Genome Sequence of Loxodonta africana (African elephant).</title>
        <authorList>
            <person name="Di Palma F."/>
            <person name="Heiman D."/>
            <person name="Young S."/>
            <person name="Johnson J."/>
            <person name="Lander E.S."/>
            <person name="Lindblad-Toh K."/>
        </authorList>
    </citation>
    <scope>NUCLEOTIDE SEQUENCE [LARGE SCALE GENOMIC DNA]</scope>
    <source>
        <strain evidence="16 17">Isolate ISIS603380</strain>
    </source>
</reference>
<proteinExistence type="inferred from homology"/>
<evidence type="ECO:0000256" key="5">
    <source>
        <dbReference type="ARBA" id="ARBA00022833"/>
    </source>
</evidence>
<dbReference type="GO" id="GO:0032331">
    <property type="term" value="P:negative regulation of chondrocyte differentiation"/>
    <property type="evidence" value="ECO:0007669"/>
    <property type="project" value="Ensembl"/>
</dbReference>
<dbReference type="PIRSF" id="PIRSF002530">
    <property type="entry name" value="Nuc_orph_FTZ-F1"/>
    <property type="match status" value="1"/>
</dbReference>
<dbReference type="SMART" id="SM00430">
    <property type="entry name" value="HOLI"/>
    <property type="match status" value="1"/>
</dbReference>
<dbReference type="InterPro" id="IPR016355">
    <property type="entry name" value="NR5-like"/>
</dbReference>
<evidence type="ECO:0000259" key="14">
    <source>
        <dbReference type="PROSITE" id="PS51030"/>
    </source>
</evidence>
<gene>
    <name evidence="16" type="primary">NR5A2</name>
</gene>
<keyword evidence="8 13" id="KW-0238">DNA-binding</keyword>
<evidence type="ECO:0000256" key="9">
    <source>
        <dbReference type="ARBA" id="ARBA00023163"/>
    </source>
</evidence>
<dbReference type="Ensembl" id="ENSLAFT00000008808.3">
    <property type="protein sequence ID" value="ENSLAFP00000007399.3"/>
    <property type="gene ID" value="ENSLAFG00000008809.3"/>
</dbReference>
<dbReference type="GO" id="GO:2000738">
    <property type="term" value="P:positive regulation of stem cell differentiation"/>
    <property type="evidence" value="ECO:0007669"/>
    <property type="project" value="Ensembl"/>
</dbReference>
<reference evidence="16" key="3">
    <citation type="submission" date="2025-09" db="UniProtKB">
        <authorList>
            <consortium name="Ensembl"/>
        </authorList>
    </citation>
    <scope>IDENTIFICATION</scope>
    <source>
        <strain evidence="16">Isolate ISIS603380</strain>
    </source>
</reference>
<organism evidence="16 17">
    <name type="scientific">Loxodonta africana</name>
    <name type="common">African elephant</name>
    <dbReference type="NCBI Taxonomy" id="9785"/>
    <lineage>
        <taxon>Eukaryota</taxon>
        <taxon>Metazoa</taxon>
        <taxon>Chordata</taxon>
        <taxon>Craniata</taxon>
        <taxon>Vertebrata</taxon>
        <taxon>Euteleostomi</taxon>
        <taxon>Mammalia</taxon>
        <taxon>Eutheria</taxon>
        <taxon>Afrotheria</taxon>
        <taxon>Proboscidea</taxon>
        <taxon>Elephantidae</taxon>
        <taxon>Loxodonta</taxon>
    </lineage>
</organism>
<evidence type="ECO:0000256" key="12">
    <source>
        <dbReference type="PIRSR" id="PIRSR002530-1"/>
    </source>
</evidence>
<evidence type="ECO:0000313" key="17">
    <source>
        <dbReference type="Proteomes" id="UP000007646"/>
    </source>
</evidence>
<evidence type="ECO:0000313" key="16">
    <source>
        <dbReference type="Ensembl" id="ENSLAFP00000007399.3"/>
    </source>
</evidence>
<dbReference type="GO" id="GO:0031017">
    <property type="term" value="P:exocrine pancreas development"/>
    <property type="evidence" value="ECO:0007669"/>
    <property type="project" value="Ensembl"/>
</dbReference>
<dbReference type="GO" id="GO:0060009">
    <property type="term" value="P:Sertoli cell development"/>
    <property type="evidence" value="ECO:0007669"/>
    <property type="project" value="Ensembl"/>
</dbReference>
<dbReference type="PRINTS" id="PR00047">
    <property type="entry name" value="STROIDFINGER"/>
</dbReference>
<dbReference type="SUPFAM" id="SSF57716">
    <property type="entry name" value="Glucocorticoid receptor-like (DNA-binding domain)"/>
    <property type="match status" value="1"/>
</dbReference>
<dbReference type="GO" id="GO:0006338">
    <property type="term" value="P:chromatin remodeling"/>
    <property type="evidence" value="ECO:0007669"/>
    <property type="project" value="Ensembl"/>
</dbReference>
<keyword evidence="3 13" id="KW-0479">Metal-binding</keyword>
<dbReference type="GO" id="GO:0008270">
    <property type="term" value="F:zinc ion binding"/>
    <property type="evidence" value="ECO:0007669"/>
    <property type="project" value="UniProtKB-KW"/>
</dbReference>
<dbReference type="PROSITE" id="PS51843">
    <property type="entry name" value="NR_LBD"/>
    <property type="match status" value="1"/>
</dbReference>
<dbReference type="Pfam" id="PF00105">
    <property type="entry name" value="zf-C4"/>
    <property type="match status" value="1"/>
</dbReference>
<dbReference type="InterPro" id="IPR001723">
    <property type="entry name" value="Nuclear_hrmn_rcpt"/>
</dbReference>
<dbReference type="GO" id="GO:0002669">
    <property type="term" value="P:positive regulation of T cell anergy"/>
    <property type="evidence" value="ECO:0007669"/>
    <property type="project" value="Ensembl"/>
</dbReference>
<dbReference type="GO" id="GO:0001221">
    <property type="term" value="F:transcription coregulator binding"/>
    <property type="evidence" value="ECO:0007669"/>
    <property type="project" value="Ensembl"/>
</dbReference>
<dbReference type="GO" id="GO:0009755">
    <property type="term" value="P:hormone-mediated signaling pathway"/>
    <property type="evidence" value="ECO:0007669"/>
    <property type="project" value="TreeGrafter"/>
</dbReference>
<accession>G3T2J8</accession>
<dbReference type="CDD" id="cd07167">
    <property type="entry name" value="NR_DBD_Lrh-1_like"/>
    <property type="match status" value="1"/>
</dbReference>
<dbReference type="InterPro" id="IPR035500">
    <property type="entry name" value="NHR-like_dom_sf"/>
</dbReference>
<dbReference type="eggNOG" id="KOG4218">
    <property type="taxonomic scope" value="Eukaryota"/>
</dbReference>
<dbReference type="GO" id="GO:0042102">
    <property type="term" value="P:positive regulation of T cell proliferation"/>
    <property type="evidence" value="ECO:0007669"/>
    <property type="project" value="Ensembl"/>
</dbReference>
<dbReference type="SUPFAM" id="SSF48508">
    <property type="entry name" value="Nuclear receptor ligand-binding domain"/>
    <property type="match status" value="1"/>
</dbReference>
<dbReference type="GO" id="GO:0141064">
    <property type="term" value="P:zygotic genome activation"/>
    <property type="evidence" value="ECO:0007669"/>
    <property type="project" value="Ensembl"/>
</dbReference>
<keyword evidence="7" id="KW-0446">Lipid-binding</keyword>
<dbReference type="GO" id="GO:0005543">
    <property type="term" value="F:phospholipid binding"/>
    <property type="evidence" value="ECO:0007669"/>
    <property type="project" value="Ensembl"/>
</dbReference>
<dbReference type="GO" id="GO:0001826">
    <property type="term" value="P:inner cell mass cell differentiation"/>
    <property type="evidence" value="ECO:0007669"/>
    <property type="project" value="Ensembl"/>
</dbReference>
<keyword evidence="9 13" id="KW-0804">Transcription</keyword>
<dbReference type="Pfam" id="PF00104">
    <property type="entry name" value="Hormone_recep"/>
    <property type="match status" value="1"/>
</dbReference>
<feature type="domain" description="NR LBD" evidence="15">
    <location>
        <begin position="300"/>
        <end position="541"/>
    </location>
</feature>
<feature type="binding site" evidence="12">
    <location>
        <position position="522"/>
    </location>
    <ligand>
        <name>a phospholipid derivative</name>
        <dbReference type="ChEBI" id="CHEBI:16247"/>
    </ligand>
</feature>
<dbReference type="PANTHER" id="PTHR24086:SF18">
    <property type="entry name" value="NUCLEAR RECEPTOR SUBFAMILY 5 GROUP A MEMBER 2"/>
    <property type="match status" value="1"/>
</dbReference>
<dbReference type="PROSITE" id="PS51030">
    <property type="entry name" value="NUCLEAR_REC_DBD_2"/>
    <property type="match status" value="1"/>
</dbReference>
<evidence type="ECO:0000256" key="7">
    <source>
        <dbReference type="ARBA" id="ARBA00023121"/>
    </source>
</evidence>
<dbReference type="PRINTS" id="PR00398">
    <property type="entry name" value="STRDHORMONER"/>
</dbReference>
<dbReference type="AlphaFoldDB" id="G3T2J8"/>
<comment type="subcellular location">
    <subcellularLocation>
        <location evidence="1 13">Nucleus</location>
    </subcellularLocation>
</comment>
<feature type="binding site" evidence="12">
    <location>
        <begin position="421"/>
        <end position="424"/>
    </location>
    <ligand>
        <name>a phospholipid derivative</name>
        <dbReference type="ChEBI" id="CHEBI:16247"/>
    </ligand>
</feature>
<comment type="similarity">
    <text evidence="2">Belongs to the nuclear hormone receptor family. NR5 subfamily.</text>
</comment>
<dbReference type="Gene3D" id="1.10.565.10">
    <property type="entry name" value="Retinoid X Receptor"/>
    <property type="match status" value="1"/>
</dbReference>
<dbReference type="GO" id="GO:1990830">
    <property type="term" value="P:cellular response to leukemia inhibitory factor"/>
    <property type="evidence" value="ECO:0007669"/>
    <property type="project" value="Ensembl"/>
</dbReference>
<dbReference type="GO" id="GO:0001228">
    <property type="term" value="F:DNA-binding transcription activator activity, RNA polymerase II-specific"/>
    <property type="evidence" value="ECO:0007669"/>
    <property type="project" value="Ensembl"/>
</dbReference>
<dbReference type="GO" id="GO:0005737">
    <property type="term" value="C:cytoplasm"/>
    <property type="evidence" value="ECO:0007669"/>
    <property type="project" value="Ensembl"/>
</dbReference>
<dbReference type="GO" id="GO:0001545">
    <property type="term" value="P:primary ovarian follicle growth"/>
    <property type="evidence" value="ECO:0007669"/>
    <property type="project" value="Ensembl"/>
</dbReference>
<keyword evidence="4 13" id="KW-0863">Zinc-finger</keyword>
<dbReference type="InterPro" id="IPR000536">
    <property type="entry name" value="Nucl_hrmn_rcpt_lig-bd"/>
</dbReference>
<evidence type="ECO:0000256" key="3">
    <source>
        <dbReference type="ARBA" id="ARBA00022723"/>
    </source>
</evidence>
<keyword evidence="6 13" id="KW-0805">Transcription regulation</keyword>
<keyword evidence="11 13" id="KW-0539">Nucleus</keyword>
<feature type="domain" description="Nuclear receptor" evidence="14">
    <location>
        <begin position="83"/>
        <end position="158"/>
    </location>
</feature>
<dbReference type="HOGENOM" id="CLU_011437_0_0_1"/>
<protein>
    <submittedName>
        <fullName evidence="16">Nuclear receptor subfamily 5 group A member 2</fullName>
    </submittedName>
</protein>
<dbReference type="GO" id="GO:0045070">
    <property type="term" value="P:positive regulation of viral genome replication"/>
    <property type="evidence" value="ECO:0007669"/>
    <property type="project" value="Ensembl"/>
</dbReference>
<dbReference type="GO" id="GO:0090575">
    <property type="term" value="C:RNA polymerase II transcription regulator complex"/>
    <property type="evidence" value="ECO:0007669"/>
    <property type="project" value="Ensembl"/>
</dbReference>
<dbReference type="GO" id="GO:0061113">
    <property type="term" value="P:pancreas morphogenesis"/>
    <property type="evidence" value="ECO:0007669"/>
    <property type="project" value="Ensembl"/>
</dbReference>
<dbReference type="GO" id="GO:0051216">
    <property type="term" value="P:cartilage development"/>
    <property type="evidence" value="ECO:0007669"/>
    <property type="project" value="Ensembl"/>
</dbReference>
<dbReference type="Gene3D" id="3.30.50.10">
    <property type="entry name" value="Erythroid Transcription Factor GATA-1, subunit A"/>
    <property type="match status" value="1"/>
</dbReference>
<reference evidence="16" key="2">
    <citation type="submission" date="2025-08" db="UniProtKB">
        <authorList>
            <consortium name="Ensembl"/>
        </authorList>
    </citation>
    <scope>IDENTIFICATION</scope>
    <source>
        <strain evidence="16">Isolate ISIS603380</strain>
    </source>
</reference>
<dbReference type="PANTHER" id="PTHR24086">
    <property type="entry name" value="NUCLEAR RECEPTOR SUBFAMILY 5 GROUP A"/>
    <property type="match status" value="1"/>
</dbReference>